<gene>
    <name evidence="2" type="ORF">U0C82_07350</name>
</gene>
<protein>
    <recommendedName>
        <fullName evidence="4">DUF4149 domain-containing protein</fullName>
    </recommendedName>
</protein>
<feature type="transmembrane region" description="Helical" evidence="1">
    <location>
        <begin position="62"/>
        <end position="79"/>
    </location>
</feature>
<evidence type="ECO:0000313" key="2">
    <source>
        <dbReference type="EMBL" id="MDY8108960.1"/>
    </source>
</evidence>
<evidence type="ECO:0000313" key="3">
    <source>
        <dbReference type="Proteomes" id="UP001294412"/>
    </source>
</evidence>
<dbReference type="Proteomes" id="UP001294412">
    <property type="component" value="Unassembled WGS sequence"/>
</dbReference>
<keyword evidence="3" id="KW-1185">Reference proteome</keyword>
<name>A0ABU5I0P6_9HYPH</name>
<dbReference type="RefSeq" id="WP_322186423.1">
    <property type="nucleotide sequence ID" value="NZ_JAXLPB010000002.1"/>
</dbReference>
<keyword evidence="1" id="KW-0472">Membrane</keyword>
<keyword evidence="1" id="KW-0812">Transmembrane</keyword>
<proteinExistence type="predicted"/>
<sequence length="82" mass="9039">MFFVRAGSLLAWLGFVFGVFQLAAGFWLGFNLPIDDPDAMAQAQAFYDRRYGATTGEMVTRGMYLILGSVVLGILAKIAQRQ</sequence>
<keyword evidence="1" id="KW-1133">Transmembrane helix</keyword>
<feature type="transmembrane region" description="Helical" evidence="1">
    <location>
        <begin position="9"/>
        <end position="30"/>
    </location>
</feature>
<evidence type="ECO:0000256" key="1">
    <source>
        <dbReference type="SAM" id="Phobius"/>
    </source>
</evidence>
<reference evidence="2 3" key="1">
    <citation type="submission" date="2023-12" db="EMBL/GenBank/DDBJ databases">
        <title>Description of Novel Strain Fulvimarina sp. 2208YS6-2-32 isolated from Uroteuthis (Photololigo) edulis.</title>
        <authorList>
            <person name="Park J.-S."/>
        </authorList>
    </citation>
    <scope>NUCLEOTIDE SEQUENCE [LARGE SCALE GENOMIC DNA]</scope>
    <source>
        <strain evidence="2 3">2208YS6-2-32</strain>
    </source>
</reference>
<evidence type="ECO:0008006" key="4">
    <source>
        <dbReference type="Google" id="ProtNLM"/>
    </source>
</evidence>
<comment type="caution">
    <text evidence="2">The sequence shown here is derived from an EMBL/GenBank/DDBJ whole genome shotgun (WGS) entry which is preliminary data.</text>
</comment>
<accession>A0ABU5I0P6</accession>
<organism evidence="2 3">
    <name type="scientific">Fulvimarina uroteuthidis</name>
    <dbReference type="NCBI Taxonomy" id="3098149"/>
    <lineage>
        <taxon>Bacteria</taxon>
        <taxon>Pseudomonadati</taxon>
        <taxon>Pseudomonadota</taxon>
        <taxon>Alphaproteobacteria</taxon>
        <taxon>Hyphomicrobiales</taxon>
        <taxon>Aurantimonadaceae</taxon>
        <taxon>Fulvimarina</taxon>
    </lineage>
</organism>
<dbReference type="EMBL" id="JAXLPB010000002">
    <property type="protein sequence ID" value="MDY8108960.1"/>
    <property type="molecule type" value="Genomic_DNA"/>
</dbReference>